<dbReference type="Gene3D" id="3.40.50.300">
    <property type="entry name" value="P-loop containing nucleotide triphosphate hydrolases"/>
    <property type="match status" value="1"/>
</dbReference>
<reference evidence="2 3" key="1">
    <citation type="submission" date="2016-02" db="EMBL/GenBank/DDBJ databases">
        <title>Genome sequence of Tissierella creatinophila DSM 6911.</title>
        <authorList>
            <person name="Poehlein A."/>
            <person name="Daniel R."/>
        </authorList>
    </citation>
    <scope>NUCLEOTIDE SEQUENCE [LARGE SCALE GENOMIC DNA]</scope>
    <source>
        <strain evidence="2 3">DSM 6911</strain>
    </source>
</reference>
<sequence>MRLVYKDLRQKFIDSLRTDLIGPYGENEELRESPTSSYIMGRLSPEGEDYSFVLDKDGFSENDSEDDLIEDLEIDDSLYISKNKQGSLGLKFFLFKGNNEVIVNMKWADYLGREEEGKYSFLRFPKTFQEKINVESSNISGIHIEKDIYLSWIVHRLDTGYRMVSIYLENKRHKIKDYVAKNIFQVELEVMNNKLGFVSENLAYGMKEEEDYFFNRKPIFARGYGCAATWTNIDGNTARIIKSDFIPEKEINGVDLNLDKYKGYFSMLDFSNSEKRESTFQELEEILGDYALWISRLESHEYMKDEEYLSIGKDKIKICNENLDRMINGLNIIRGNDKAYQAFTFMNEAMHLSRGMNLFSKRENAEDNLENYLNNHSYWRPFQIAFILLNIKSIVEPESDERNLLDLLFFPTGGGKTEAYLGIIAFLMAYRRLTADECQDYDKDGGVTVIIRYTLRLLTTQQRDRILKLVSACEMIRIREDGLYGEKEFSIGFWVGSGVTVNKFKDLEVDQYNTAGQAKYKERNLRSQILKCPCCGEILDEKKSYELDTVNKSFTIKCSREECFFNKRPIPVYLVDEEIYSKTPTIIIGTVDKFARITFEERVHLLFGKRDIECLDCGSFLSTDEEEVTNCVHKGHLFEQKQKPCRNFYPPELILQDELHLITGPLGTIYGNYEMAIDELCTVYTGEEKISPKYIASTATIKNAEEQVRALYGRKHNQFPPSGHESDDSFFSKEISLDKDPFRLYLGISSPFASMKTTILRVYAVLLQTAFRYKDDPLYKDYIDAYWTLIGYYNSKRELGGAVRLIQDDIPDRTKVLKEKHDDKWARQFPKYDEITSRKKGWEIPQVLEKLEKEINIGNDREVLDIAVATNMIQVGMDVDRLGLMVVTGQPKTSAEYIQATSRVGRQSPGLVVTIYNPYRARDLSHYENFTAYHSHLYRYVEGTSATPFSARARERTLHAAFIAILRSEYEELRTTKMGARNIENIDQVEIDNVINKILERVKIVAPNNLEKVKEDLIYFLDEWKKLSRSEKNLYYYSYHHVGYMTGRVQRLLKTYGSFGKHYYEKETLNSMRNVQKESGLYLWRD</sequence>
<dbReference type="AlphaFoldDB" id="A0A1U7M888"/>
<dbReference type="CDD" id="cd18785">
    <property type="entry name" value="SF2_C"/>
    <property type="match status" value="1"/>
</dbReference>
<evidence type="ECO:0000313" key="2">
    <source>
        <dbReference type="EMBL" id="OLS03517.1"/>
    </source>
</evidence>
<dbReference type="Pfam" id="PF00271">
    <property type="entry name" value="Helicase_C"/>
    <property type="match status" value="1"/>
</dbReference>
<organism evidence="2 3">
    <name type="scientific">Tissierella creatinophila DSM 6911</name>
    <dbReference type="NCBI Taxonomy" id="1123403"/>
    <lineage>
        <taxon>Bacteria</taxon>
        <taxon>Bacillati</taxon>
        <taxon>Bacillota</taxon>
        <taxon>Tissierellia</taxon>
        <taxon>Tissierellales</taxon>
        <taxon>Tissierellaceae</taxon>
        <taxon>Tissierella</taxon>
    </lineage>
</organism>
<keyword evidence="3" id="KW-1185">Reference proteome</keyword>
<dbReference type="NCBIfam" id="NF038325">
    <property type="entry name" value="DISARM_DrmAS"/>
    <property type="match status" value="1"/>
</dbReference>
<dbReference type="InterPro" id="IPR001650">
    <property type="entry name" value="Helicase_C-like"/>
</dbReference>
<dbReference type="EMBL" id="LTDM01000006">
    <property type="protein sequence ID" value="OLS03517.1"/>
    <property type="molecule type" value="Genomic_DNA"/>
</dbReference>
<feature type="domain" description="Helicase C-terminal" evidence="1">
    <location>
        <begin position="778"/>
        <end position="955"/>
    </location>
</feature>
<dbReference type="PROSITE" id="PS51194">
    <property type="entry name" value="HELICASE_CTER"/>
    <property type="match status" value="1"/>
</dbReference>
<evidence type="ECO:0000313" key="3">
    <source>
        <dbReference type="Proteomes" id="UP000186112"/>
    </source>
</evidence>
<dbReference type="InterPro" id="IPR027417">
    <property type="entry name" value="P-loop_NTPase"/>
</dbReference>
<comment type="caution">
    <text evidence="2">The sequence shown here is derived from an EMBL/GenBank/DDBJ whole genome shotgun (WGS) entry which is preliminary data.</text>
</comment>
<gene>
    <name evidence="2" type="ORF">TICRE_05110</name>
</gene>
<dbReference type="SUPFAM" id="SSF52540">
    <property type="entry name" value="P-loop containing nucleoside triphosphate hydrolases"/>
    <property type="match status" value="2"/>
</dbReference>
<evidence type="ECO:0000259" key="1">
    <source>
        <dbReference type="PROSITE" id="PS51194"/>
    </source>
</evidence>
<proteinExistence type="predicted"/>
<protein>
    <recommendedName>
        <fullName evidence="1">Helicase C-terminal domain-containing protein</fullName>
    </recommendedName>
</protein>
<name>A0A1U7M888_TISCR</name>
<accession>A0A1U7M888</accession>
<dbReference type="RefSeq" id="WP_084191769.1">
    <property type="nucleotide sequence ID" value="NZ_LTDM01000006.1"/>
</dbReference>
<dbReference type="Proteomes" id="UP000186112">
    <property type="component" value="Unassembled WGS sequence"/>
</dbReference>
<dbReference type="OrthoDB" id="713315at2"/>